<gene>
    <name evidence="7" type="ORF">HK105_201146</name>
</gene>
<dbReference type="Pfam" id="PF06886">
    <property type="entry name" value="TPX2"/>
    <property type="match status" value="1"/>
</dbReference>
<feature type="compositionally biased region" description="Low complexity" evidence="5">
    <location>
        <begin position="1"/>
        <end position="71"/>
    </location>
</feature>
<feature type="compositionally biased region" description="Basic and acidic residues" evidence="5">
    <location>
        <begin position="260"/>
        <end position="295"/>
    </location>
</feature>
<accession>A0ABR4NJ51</accession>
<dbReference type="Proteomes" id="UP001527925">
    <property type="component" value="Unassembled WGS sequence"/>
</dbReference>
<feature type="compositionally biased region" description="Low complexity" evidence="5">
    <location>
        <begin position="506"/>
        <end position="527"/>
    </location>
</feature>
<name>A0ABR4NJ51_9FUNG</name>
<dbReference type="PANTHER" id="PTHR14326:SF44">
    <property type="entry name" value="TARGETING PROTEIN FOR XKLP2"/>
    <property type="match status" value="1"/>
</dbReference>
<dbReference type="InterPro" id="IPR009675">
    <property type="entry name" value="TPX2_fam"/>
</dbReference>
<evidence type="ECO:0000256" key="4">
    <source>
        <dbReference type="ARBA" id="ARBA00023212"/>
    </source>
</evidence>
<feature type="region of interest" description="Disordered" evidence="5">
    <location>
        <begin position="460"/>
        <end position="536"/>
    </location>
</feature>
<evidence type="ECO:0000259" key="6">
    <source>
        <dbReference type="Pfam" id="PF06886"/>
    </source>
</evidence>
<feature type="region of interest" description="Disordered" evidence="5">
    <location>
        <begin position="1"/>
        <end position="123"/>
    </location>
</feature>
<feature type="region of interest" description="Disordered" evidence="5">
    <location>
        <begin position="378"/>
        <end position="414"/>
    </location>
</feature>
<evidence type="ECO:0000313" key="8">
    <source>
        <dbReference type="Proteomes" id="UP001527925"/>
    </source>
</evidence>
<feature type="domain" description="TPX2 C-terminal" evidence="6">
    <location>
        <begin position="416"/>
        <end position="490"/>
    </location>
</feature>
<keyword evidence="3" id="KW-0963">Cytoplasm</keyword>
<dbReference type="PANTHER" id="PTHR14326">
    <property type="entry name" value="TARGETING PROTEIN FOR XKLP2"/>
    <property type="match status" value="1"/>
</dbReference>
<dbReference type="InterPro" id="IPR027329">
    <property type="entry name" value="TPX2_C"/>
</dbReference>
<keyword evidence="8" id="KW-1185">Reference proteome</keyword>
<feature type="compositionally biased region" description="Polar residues" evidence="5">
    <location>
        <begin position="181"/>
        <end position="192"/>
    </location>
</feature>
<dbReference type="EMBL" id="JADGIZ020000003">
    <property type="protein sequence ID" value="KAL2919499.1"/>
    <property type="molecule type" value="Genomic_DNA"/>
</dbReference>
<evidence type="ECO:0000256" key="3">
    <source>
        <dbReference type="ARBA" id="ARBA00022490"/>
    </source>
</evidence>
<feature type="region of interest" description="Disordered" evidence="5">
    <location>
        <begin position="162"/>
        <end position="221"/>
    </location>
</feature>
<organism evidence="7 8">
    <name type="scientific">Polyrhizophydium stewartii</name>
    <dbReference type="NCBI Taxonomy" id="2732419"/>
    <lineage>
        <taxon>Eukaryota</taxon>
        <taxon>Fungi</taxon>
        <taxon>Fungi incertae sedis</taxon>
        <taxon>Chytridiomycota</taxon>
        <taxon>Chytridiomycota incertae sedis</taxon>
        <taxon>Chytridiomycetes</taxon>
        <taxon>Rhizophydiales</taxon>
        <taxon>Rhizophydiales incertae sedis</taxon>
        <taxon>Polyrhizophydium</taxon>
    </lineage>
</organism>
<comment type="subcellular location">
    <subcellularLocation>
        <location evidence="1">Cytoplasm</location>
        <location evidence="1">Cytoskeleton</location>
    </subcellularLocation>
</comment>
<comment type="caution">
    <text evidence="7">The sequence shown here is derived from an EMBL/GenBank/DDBJ whole genome shotgun (WGS) entry which is preliminary data.</text>
</comment>
<reference evidence="7 8" key="1">
    <citation type="submission" date="2023-09" db="EMBL/GenBank/DDBJ databases">
        <title>Pangenome analysis of Batrachochytrium dendrobatidis and related Chytrids.</title>
        <authorList>
            <person name="Yacoub M.N."/>
            <person name="Stajich J.E."/>
            <person name="James T.Y."/>
        </authorList>
    </citation>
    <scope>NUCLEOTIDE SEQUENCE [LARGE SCALE GENOMIC DNA]</scope>
    <source>
        <strain evidence="7 8">JEL0888</strain>
    </source>
</reference>
<evidence type="ECO:0000256" key="5">
    <source>
        <dbReference type="SAM" id="MobiDB-lite"/>
    </source>
</evidence>
<keyword evidence="4" id="KW-0206">Cytoskeleton</keyword>
<proteinExistence type="inferred from homology"/>
<comment type="similarity">
    <text evidence="2">Belongs to the TPX2 family.</text>
</comment>
<protein>
    <recommendedName>
        <fullName evidence="6">TPX2 C-terminal domain-containing protein</fullName>
    </recommendedName>
</protein>
<sequence length="536" mass="59143">MRQSLASSADGSAASDDPVFDSAPVAASRTAASSRRASSVTARASKPAASRLRTAKTAAAKSSGARTAAGARKPEEPSFMRSTHSMILRQRASASPGGVSKKRPAKKAITDLTIPKPFNLRTNARKKGPVAAVSAAGNAGTQVPPSPYVPLAAKIEKFLNKTPERFRTRVAKPKKDKQRDLTQLTQPKSPFLSTKLRSKPSKSLPTQEEREEEELRQMEHFKAKPVNKRILLADGPLGVPEVPRPALTVPMSPAITKPKPPPERPPSPERVVKAHPIPDLEHPFQPRIEHRKIEPVDFELPGDAISRRKHQEFLAAVEKEKAERERERRFVAHPILSDVPIPPPAVPAPQLTEPKPFALMTDLRGAIHQSALEQRLAREQEAERQRRAFHANPLPDAEPFVPKKSDKPLTEIQPIVLHTDVRAHERSDYEETKRQRELEEERLKTEAELLRQQREAEELKNLRKQITHKAQPVRHFAPVHPQPSSKKLTEPQSPMIGAKRQMAKQAGPSGLGSSASAASSSLSHPGARSQSKQSDY</sequence>
<evidence type="ECO:0000256" key="2">
    <source>
        <dbReference type="ARBA" id="ARBA00005885"/>
    </source>
</evidence>
<feature type="compositionally biased region" description="Polar residues" evidence="5">
    <location>
        <begin position="482"/>
        <end position="492"/>
    </location>
</feature>
<evidence type="ECO:0000313" key="7">
    <source>
        <dbReference type="EMBL" id="KAL2919499.1"/>
    </source>
</evidence>
<evidence type="ECO:0000256" key="1">
    <source>
        <dbReference type="ARBA" id="ARBA00004245"/>
    </source>
</evidence>
<feature type="region of interest" description="Disordered" evidence="5">
    <location>
        <begin position="236"/>
        <end position="295"/>
    </location>
</feature>